<dbReference type="GO" id="GO:0005509">
    <property type="term" value="F:calcium ion binding"/>
    <property type="evidence" value="ECO:0007669"/>
    <property type="project" value="InterPro"/>
</dbReference>
<evidence type="ECO:0000256" key="8">
    <source>
        <dbReference type="ARBA" id="ARBA00023136"/>
    </source>
</evidence>
<dbReference type="CDD" id="cd00051">
    <property type="entry name" value="EFh"/>
    <property type="match status" value="2"/>
</dbReference>
<dbReference type="InterPro" id="IPR011992">
    <property type="entry name" value="EF-hand-dom_pair"/>
</dbReference>
<feature type="domain" description="EF-hand" evidence="11">
    <location>
        <begin position="355"/>
        <end position="390"/>
    </location>
</feature>
<evidence type="ECO:0000259" key="11">
    <source>
        <dbReference type="PROSITE" id="PS50222"/>
    </source>
</evidence>
<feature type="domain" description="EF-hand" evidence="11">
    <location>
        <begin position="488"/>
        <end position="523"/>
    </location>
</feature>
<evidence type="ECO:0000256" key="10">
    <source>
        <dbReference type="SAM" id="SignalP"/>
    </source>
</evidence>
<reference evidence="12 13" key="1">
    <citation type="submission" date="2024-01" db="EMBL/GenBank/DDBJ databases">
        <title>Genome assemblies of Stephania.</title>
        <authorList>
            <person name="Yang L."/>
        </authorList>
    </citation>
    <scope>NUCLEOTIDE SEQUENCE [LARGE SCALE GENOMIC DNA]</scope>
    <source>
        <strain evidence="12">JXDWG</strain>
        <tissue evidence="12">Leaf</tissue>
    </source>
</reference>
<dbReference type="Proteomes" id="UP001419268">
    <property type="component" value="Unassembled WGS sequence"/>
</dbReference>
<keyword evidence="2" id="KW-0813">Transport</keyword>
<dbReference type="SUPFAM" id="SSF47473">
    <property type="entry name" value="EF-hand"/>
    <property type="match status" value="1"/>
</dbReference>
<organism evidence="12 13">
    <name type="scientific">Stephania cephalantha</name>
    <dbReference type="NCBI Taxonomy" id="152367"/>
    <lineage>
        <taxon>Eukaryota</taxon>
        <taxon>Viridiplantae</taxon>
        <taxon>Streptophyta</taxon>
        <taxon>Embryophyta</taxon>
        <taxon>Tracheophyta</taxon>
        <taxon>Spermatophyta</taxon>
        <taxon>Magnoliopsida</taxon>
        <taxon>Ranunculales</taxon>
        <taxon>Menispermaceae</taxon>
        <taxon>Menispermoideae</taxon>
        <taxon>Cissampelideae</taxon>
        <taxon>Stephania</taxon>
    </lineage>
</organism>
<dbReference type="InterPro" id="IPR004837">
    <property type="entry name" value="NaCa_Exmemb"/>
</dbReference>
<comment type="caution">
    <text evidence="12">The sequence shown here is derived from an EMBL/GenBank/DDBJ whole genome shotgun (WGS) entry which is preliminary data.</text>
</comment>
<dbReference type="EMBL" id="JBBNAG010000012">
    <property type="protein sequence ID" value="KAK9089039.1"/>
    <property type="molecule type" value="Genomic_DNA"/>
</dbReference>
<evidence type="ECO:0000256" key="3">
    <source>
        <dbReference type="ARBA" id="ARBA00022449"/>
    </source>
</evidence>
<evidence type="ECO:0000313" key="12">
    <source>
        <dbReference type="EMBL" id="KAK9089039.1"/>
    </source>
</evidence>
<dbReference type="GO" id="GO:0015369">
    <property type="term" value="F:calcium:proton antiporter activity"/>
    <property type="evidence" value="ECO:0007669"/>
    <property type="project" value="TreeGrafter"/>
</dbReference>
<dbReference type="PROSITE" id="PS50222">
    <property type="entry name" value="EF_HAND_2"/>
    <property type="match status" value="4"/>
</dbReference>
<dbReference type="PROSITE" id="PS00018">
    <property type="entry name" value="EF_HAND_1"/>
    <property type="match status" value="3"/>
</dbReference>
<feature type="signal peptide" evidence="10">
    <location>
        <begin position="1"/>
        <end position="27"/>
    </location>
</feature>
<feature type="transmembrane region" description="Helical" evidence="9">
    <location>
        <begin position="662"/>
        <end position="684"/>
    </location>
</feature>
<evidence type="ECO:0000256" key="2">
    <source>
        <dbReference type="ARBA" id="ARBA00022448"/>
    </source>
</evidence>
<dbReference type="PANTHER" id="PTHR31503">
    <property type="entry name" value="VACUOLAR CALCIUM ION TRANSPORTER"/>
    <property type="match status" value="1"/>
</dbReference>
<feature type="transmembrane region" description="Helical" evidence="9">
    <location>
        <begin position="253"/>
        <end position="272"/>
    </location>
</feature>
<protein>
    <recommendedName>
        <fullName evidence="11">EF-hand domain-containing protein</fullName>
    </recommendedName>
</protein>
<feature type="transmembrane region" description="Helical" evidence="9">
    <location>
        <begin position="636"/>
        <end position="656"/>
    </location>
</feature>
<comment type="subcellular location">
    <subcellularLocation>
        <location evidence="1">Endomembrane system</location>
        <topology evidence="1">Multi-pass membrane protein</topology>
    </subcellularLocation>
</comment>
<dbReference type="GO" id="GO:0006874">
    <property type="term" value="P:intracellular calcium ion homeostasis"/>
    <property type="evidence" value="ECO:0007669"/>
    <property type="project" value="TreeGrafter"/>
</dbReference>
<evidence type="ECO:0000256" key="5">
    <source>
        <dbReference type="ARBA" id="ARBA00022837"/>
    </source>
</evidence>
<dbReference type="Pfam" id="PF01699">
    <property type="entry name" value="Na_Ca_ex"/>
    <property type="match status" value="1"/>
</dbReference>
<feature type="chain" id="PRO_5042990578" description="EF-hand domain-containing protein" evidence="10">
    <location>
        <begin position="28"/>
        <end position="717"/>
    </location>
</feature>
<dbReference type="GO" id="GO:0016020">
    <property type="term" value="C:membrane"/>
    <property type="evidence" value="ECO:0007669"/>
    <property type="project" value="InterPro"/>
</dbReference>
<dbReference type="InterPro" id="IPR018247">
    <property type="entry name" value="EF_Hand_1_Ca_BS"/>
</dbReference>
<name>A0AAP0HJ83_9MAGN</name>
<evidence type="ECO:0000256" key="4">
    <source>
        <dbReference type="ARBA" id="ARBA00022692"/>
    </source>
</evidence>
<evidence type="ECO:0000256" key="9">
    <source>
        <dbReference type="SAM" id="Phobius"/>
    </source>
</evidence>
<dbReference type="Gene3D" id="1.10.238.10">
    <property type="entry name" value="EF-hand"/>
    <property type="match status" value="2"/>
</dbReference>
<keyword evidence="4 9" id="KW-0812">Transmembrane</keyword>
<keyword evidence="5" id="KW-0106">Calcium</keyword>
<dbReference type="InterPro" id="IPR002048">
    <property type="entry name" value="EF_hand_dom"/>
</dbReference>
<keyword evidence="6 9" id="KW-1133">Transmembrane helix</keyword>
<accession>A0AAP0HJ83</accession>
<feature type="transmembrane region" description="Helical" evidence="9">
    <location>
        <begin position="595"/>
        <end position="615"/>
    </location>
</feature>
<feature type="transmembrane region" description="Helical" evidence="9">
    <location>
        <begin position="691"/>
        <end position="714"/>
    </location>
</feature>
<evidence type="ECO:0000313" key="13">
    <source>
        <dbReference type="Proteomes" id="UP001419268"/>
    </source>
</evidence>
<keyword evidence="8 9" id="KW-0472">Membrane</keyword>
<sequence>MWTCRTHFSLVICLALLLIIIVEKGHSRYVAFDSPKLVSDGAGFDDRINRSPSNFLVVKGIDGLENEEECCRHMYGFLPCTNNLAGHLFLVVVYEYLLFIAEKYVSKGSEMIFQLLGPGFFGACAFHVLGALPEALIVLVSGLPTEESAQEQVYTGVGLLVGSSVLLLTLVWGTCVIVGKQEFSDLSLKNPKNPRLTALKTSRTQNRRSCLTGSGVVTDKETSYTAMIMVLSLVPFLVLQLPAILHLPSGRRIAILISIAISIVLLLVYFLYQLFWPWIQHRRLEYVKHENLMIGFLKHVQRHASCKLLTSEGVPNTPIIKRLFNKYDVNADNSIIPSELKSLIMEIKFGRAYSDKNVKIEEVMKDFDIDHDNKISRDEFVRGFAKWLERKKRNIGNKASSSESSPLQGDISQGKMKEYARNKYLILKILKHVQSESLRSLVTDDGELNIATIETLFTNFDLDGDNCISLPELSNLIQQIEFGNADVKVEDVATQVMEEMDTNGDQKIDRREFLEAVRNLLDPNDHQDTKTDLYLEAWSEADKVVDETTSQKANHSISWNWFKSIAMVLLGTVIMTLLADPLIRAVQDLSKAANIHSFFVSFVAVPLATRSRVAMSAIASANRKKSRTTSLTFSEIYGFVFMNNVLGLFVLLSLVYVRGLTWNFLSEVLVVLIICVVMGIFASLRFKFPVWTCFIAFLLYPFSLLLVYILNYVLGWT</sequence>
<keyword evidence="13" id="KW-1185">Reference proteome</keyword>
<feature type="transmembrane region" description="Helical" evidence="9">
    <location>
        <begin position="224"/>
        <end position="247"/>
    </location>
</feature>
<dbReference type="InterPro" id="IPR004713">
    <property type="entry name" value="CaH_exchang"/>
</dbReference>
<feature type="transmembrane region" description="Helical" evidence="9">
    <location>
        <begin position="153"/>
        <end position="179"/>
    </location>
</feature>
<evidence type="ECO:0000256" key="7">
    <source>
        <dbReference type="ARBA" id="ARBA00023065"/>
    </source>
</evidence>
<feature type="domain" description="EF-hand" evidence="11">
    <location>
        <begin position="448"/>
        <end position="483"/>
    </location>
</feature>
<evidence type="ECO:0000256" key="6">
    <source>
        <dbReference type="ARBA" id="ARBA00022989"/>
    </source>
</evidence>
<keyword evidence="3" id="KW-0050">Antiport</keyword>
<dbReference type="AlphaFoldDB" id="A0AAP0HJ83"/>
<keyword evidence="10" id="KW-0732">Signal</keyword>
<dbReference type="Pfam" id="PF13499">
    <property type="entry name" value="EF-hand_7"/>
    <property type="match status" value="2"/>
</dbReference>
<keyword evidence="7" id="KW-0406">Ion transport</keyword>
<feature type="transmembrane region" description="Helical" evidence="9">
    <location>
        <begin position="561"/>
        <end position="583"/>
    </location>
</feature>
<dbReference type="GO" id="GO:0012505">
    <property type="term" value="C:endomembrane system"/>
    <property type="evidence" value="ECO:0007669"/>
    <property type="project" value="UniProtKB-SubCell"/>
</dbReference>
<feature type="transmembrane region" description="Helical" evidence="9">
    <location>
        <begin position="113"/>
        <end position="133"/>
    </location>
</feature>
<proteinExistence type="predicted"/>
<evidence type="ECO:0000256" key="1">
    <source>
        <dbReference type="ARBA" id="ARBA00004127"/>
    </source>
</evidence>
<dbReference type="SMART" id="SM00054">
    <property type="entry name" value="EFh"/>
    <property type="match status" value="4"/>
</dbReference>
<gene>
    <name evidence="12" type="ORF">Scep_028121</name>
</gene>
<feature type="transmembrane region" description="Helical" evidence="9">
    <location>
        <begin position="84"/>
        <end position="101"/>
    </location>
</feature>
<dbReference type="PANTHER" id="PTHR31503:SF79">
    <property type="entry name" value="CALCIUM-BINDING EF-HAND PROTEIN"/>
    <property type="match status" value="1"/>
</dbReference>
<feature type="domain" description="EF-hand" evidence="11">
    <location>
        <begin position="315"/>
        <end position="350"/>
    </location>
</feature>